<proteinExistence type="predicted"/>
<protein>
    <submittedName>
        <fullName evidence="1">Uncharacterized protein</fullName>
    </submittedName>
</protein>
<dbReference type="Proteomes" id="UP000284706">
    <property type="component" value="Unassembled WGS sequence"/>
</dbReference>
<accession>A0A409XZX9</accession>
<reference evidence="1 2" key="1">
    <citation type="journal article" date="2018" name="Evol. Lett.">
        <title>Horizontal gene cluster transfer increased hallucinogenic mushroom diversity.</title>
        <authorList>
            <person name="Reynolds H.T."/>
            <person name="Vijayakumar V."/>
            <person name="Gluck-Thaler E."/>
            <person name="Korotkin H.B."/>
            <person name="Matheny P.B."/>
            <person name="Slot J.C."/>
        </authorList>
    </citation>
    <scope>NUCLEOTIDE SEQUENCE [LARGE SCALE GENOMIC DNA]</scope>
    <source>
        <strain evidence="1 2">SRW20</strain>
    </source>
</reference>
<sequence>MGPLEQQDFELRMKLSTFSLGLIYLWSATEVLASIEKDGSQFGEEAEHITFVASSLGYSSAGSNTLSQDWPTSTSIRLTGRPGWNPAWGIGPVIPPSGFILSLKVTPHAVAAPWPQATPGEYLSSQRENCIGIEDPDPEASAFQQPKA</sequence>
<evidence type="ECO:0000313" key="1">
    <source>
        <dbReference type="EMBL" id="PPQ96337.1"/>
    </source>
</evidence>
<organism evidence="1 2">
    <name type="scientific">Gymnopilus dilepis</name>
    <dbReference type="NCBI Taxonomy" id="231916"/>
    <lineage>
        <taxon>Eukaryota</taxon>
        <taxon>Fungi</taxon>
        <taxon>Dikarya</taxon>
        <taxon>Basidiomycota</taxon>
        <taxon>Agaricomycotina</taxon>
        <taxon>Agaricomycetes</taxon>
        <taxon>Agaricomycetidae</taxon>
        <taxon>Agaricales</taxon>
        <taxon>Agaricineae</taxon>
        <taxon>Hymenogastraceae</taxon>
        <taxon>Gymnopilus</taxon>
    </lineage>
</organism>
<dbReference type="EMBL" id="NHYE01001378">
    <property type="protein sequence ID" value="PPQ96337.1"/>
    <property type="molecule type" value="Genomic_DNA"/>
</dbReference>
<gene>
    <name evidence="1" type="ORF">CVT26_005023</name>
</gene>
<evidence type="ECO:0000313" key="2">
    <source>
        <dbReference type="Proteomes" id="UP000284706"/>
    </source>
</evidence>
<keyword evidence="2" id="KW-1185">Reference proteome</keyword>
<name>A0A409XZX9_9AGAR</name>
<dbReference type="AlphaFoldDB" id="A0A409XZX9"/>
<comment type="caution">
    <text evidence="1">The sequence shown here is derived from an EMBL/GenBank/DDBJ whole genome shotgun (WGS) entry which is preliminary data.</text>
</comment>
<dbReference type="InParanoid" id="A0A409XZX9"/>